<sequence length="403" mass="46315">MTAELLPGERLDLSDPKPPEAIHVSDEDIVARYTSGEIRIVTDQARTQLAELPTVLASGRWELQPDFQRRSRWDAGKQSRLIESFIMNVPVPPIFLYEYEYSKHEVMDGLQRLTALDAFYGNRLRLTGLEYWKELEGRTYDELPLQLRQGIDRRYLSSIVLLYETAQNAAEAERLKELVFERINSGGERLERQESRNALSKGVLNDVLPKLARTASFCRMWGIPEPDAEEVATGRLAPEVLQNERYRQMEDVEMVLRFYAHRQRGADVPRRLGDLLDEYWRSANQNYSLGLVEEIGSIFVATSNLAENVLGERAFFIRRDRNGVRSWVPRPTLLAYDSIMAAFSKFLAHAEVLIEKSAIVRAGLERLYDENAASFDGRRTDPIDVARRDELIESFLQSVVDEQ</sequence>
<dbReference type="Proteomes" id="UP000316659">
    <property type="component" value="Unassembled WGS sequence"/>
</dbReference>
<dbReference type="EMBL" id="BJNZ01000007">
    <property type="protein sequence ID" value="GED09495.1"/>
    <property type="molecule type" value="Genomic_DNA"/>
</dbReference>
<dbReference type="RefSeq" id="WP_141389030.1">
    <property type="nucleotide sequence ID" value="NZ_BJNZ01000007.1"/>
</dbReference>
<reference evidence="2 3" key="1">
    <citation type="submission" date="2019-06" db="EMBL/GenBank/DDBJ databases">
        <title>Whole genome shotgun sequence of Cellulosimicrobium cellulans NBRC 15516.</title>
        <authorList>
            <person name="Hosoyama A."/>
            <person name="Uohara A."/>
            <person name="Ohji S."/>
            <person name="Ichikawa N."/>
        </authorList>
    </citation>
    <scope>NUCLEOTIDE SEQUENCE [LARGE SCALE GENOMIC DNA]</scope>
    <source>
        <strain evidence="2 3">NBRC 15516</strain>
    </source>
</reference>
<name>A0A4Y4E0Y0_CELCE</name>
<evidence type="ECO:0000313" key="3">
    <source>
        <dbReference type="Proteomes" id="UP000316659"/>
    </source>
</evidence>
<dbReference type="AlphaFoldDB" id="A0A4Y4E0Y0"/>
<evidence type="ECO:0000313" key="2">
    <source>
        <dbReference type="EMBL" id="GED09495.1"/>
    </source>
</evidence>
<dbReference type="PANTHER" id="PTHR39639">
    <property type="entry name" value="CHROMOSOME 16, WHOLE GENOME SHOTGUN SEQUENCE"/>
    <property type="match status" value="1"/>
</dbReference>
<organism evidence="2 3">
    <name type="scientific">Cellulosimicrobium cellulans</name>
    <name type="common">Arthrobacter luteus</name>
    <dbReference type="NCBI Taxonomy" id="1710"/>
    <lineage>
        <taxon>Bacteria</taxon>
        <taxon>Bacillati</taxon>
        <taxon>Actinomycetota</taxon>
        <taxon>Actinomycetes</taxon>
        <taxon>Micrococcales</taxon>
        <taxon>Promicromonosporaceae</taxon>
        <taxon>Cellulosimicrobium</taxon>
    </lineage>
</organism>
<gene>
    <name evidence="2" type="ORF">CCE02nite_14940</name>
</gene>
<accession>A0A4Y4E0Y0</accession>
<dbReference type="PANTHER" id="PTHR39639:SF1">
    <property type="entry name" value="DUF262 DOMAIN-CONTAINING PROTEIN"/>
    <property type="match status" value="1"/>
</dbReference>
<proteinExistence type="predicted"/>
<evidence type="ECO:0000259" key="1">
    <source>
        <dbReference type="Pfam" id="PF03235"/>
    </source>
</evidence>
<dbReference type="Pfam" id="PF03235">
    <property type="entry name" value="GmrSD_N"/>
    <property type="match status" value="1"/>
</dbReference>
<dbReference type="InterPro" id="IPR004919">
    <property type="entry name" value="GmrSD_N"/>
</dbReference>
<comment type="caution">
    <text evidence="2">The sequence shown here is derived from an EMBL/GenBank/DDBJ whole genome shotgun (WGS) entry which is preliminary data.</text>
</comment>
<feature type="domain" description="GmrSD restriction endonucleases N-terminal" evidence="1">
    <location>
        <begin position="63"/>
        <end position="198"/>
    </location>
</feature>
<protein>
    <recommendedName>
        <fullName evidence="1">GmrSD restriction endonucleases N-terminal domain-containing protein</fullName>
    </recommendedName>
</protein>